<evidence type="ECO:0000313" key="4">
    <source>
        <dbReference type="Proteomes" id="UP001596915"/>
    </source>
</evidence>
<keyword evidence="1" id="KW-0560">Oxidoreductase</keyword>
<keyword evidence="4" id="KW-1185">Reference proteome</keyword>
<comment type="caution">
    <text evidence="3">The sequence shown here is derived from an EMBL/GenBank/DDBJ whole genome shotgun (WGS) entry which is preliminary data.</text>
</comment>
<dbReference type="Proteomes" id="UP001596915">
    <property type="component" value="Unassembled WGS sequence"/>
</dbReference>
<evidence type="ECO:0000256" key="1">
    <source>
        <dbReference type="ARBA" id="ARBA00023002"/>
    </source>
</evidence>
<dbReference type="Gene3D" id="1.20.140.10">
    <property type="entry name" value="Butyryl-CoA Dehydrogenase, subunit A, domain 3"/>
    <property type="match status" value="1"/>
</dbReference>
<dbReference type="InterPro" id="IPR036250">
    <property type="entry name" value="AcylCo_DH-like_C"/>
</dbReference>
<dbReference type="InterPro" id="IPR013107">
    <property type="entry name" value="Acyl-CoA_DH_C"/>
</dbReference>
<sequence>MWQGRADGPDDALAAPLPAAHPPLFAAPAVGAARAALDLWARAESRTGTDRDAVLTRSAAEIDTAALLVEQACLRLDAPGPVGDIDAARNGRDAALAADLARTATDRLFRARGSRAHAAQDSVQRLWRDVQTASSHAAVDAARSNSLFATTFRASLPDHEES</sequence>
<feature type="domain" description="Acyl-CoA dehydrogenase C-terminal" evidence="2">
    <location>
        <begin position="25"/>
        <end position="140"/>
    </location>
</feature>
<accession>A0ABW2X123</accession>
<name>A0ABW2X123_9ACTN</name>
<protein>
    <recommendedName>
        <fullName evidence="2">Acyl-CoA dehydrogenase C-terminal domain-containing protein</fullName>
    </recommendedName>
</protein>
<dbReference type="Pfam" id="PF08028">
    <property type="entry name" value="Acyl-CoA_dh_2"/>
    <property type="match status" value="1"/>
</dbReference>
<proteinExistence type="predicted"/>
<reference evidence="4" key="1">
    <citation type="journal article" date="2019" name="Int. J. Syst. Evol. Microbiol.">
        <title>The Global Catalogue of Microorganisms (GCM) 10K type strain sequencing project: providing services to taxonomists for standard genome sequencing and annotation.</title>
        <authorList>
            <consortium name="The Broad Institute Genomics Platform"/>
            <consortium name="The Broad Institute Genome Sequencing Center for Infectious Disease"/>
            <person name="Wu L."/>
            <person name="Ma J."/>
        </authorList>
    </citation>
    <scope>NUCLEOTIDE SEQUENCE [LARGE SCALE GENOMIC DNA]</scope>
    <source>
        <strain evidence="4">JCM 12607</strain>
    </source>
</reference>
<dbReference type="SUPFAM" id="SSF47203">
    <property type="entry name" value="Acyl-CoA dehydrogenase C-terminal domain-like"/>
    <property type="match status" value="1"/>
</dbReference>
<evidence type="ECO:0000313" key="3">
    <source>
        <dbReference type="EMBL" id="MFD0627512.1"/>
    </source>
</evidence>
<dbReference type="EMBL" id="JBHTGL010000008">
    <property type="protein sequence ID" value="MFD0627512.1"/>
    <property type="molecule type" value="Genomic_DNA"/>
</dbReference>
<gene>
    <name evidence="3" type="ORF">ACFQ2K_37480</name>
</gene>
<evidence type="ECO:0000259" key="2">
    <source>
        <dbReference type="Pfam" id="PF08028"/>
    </source>
</evidence>
<organism evidence="3 4">
    <name type="scientific">Streptomyces sanglieri</name>
    <dbReference type="NCBI Taxonomy" id="193460"/>
    <lineage>
        <taxon>Bacteria</taxon>
        <taxon>Bacillati</taxon>
        <taxon>Actinomycetota</taxon>
        <taxon>Actinomycetes</taxon>
        <taxon>Kitasatosporales</taxon>
        <taxon>Streptomycetaceae</taxon>
        <taxon>Streptomyces</taxon>
    </lineage>
</organism>